<evidence type="ECO:0000313" key="2">
    <source>
        <dbReference type="EMBL" id="OGZ42840.1"/>
    </source>
</evidence>
<feature type="transmembrane region" description="Helical" evidence="1">
    <location>
        <begin position="531"/>
        <end position="551"/>
    </location>
</feature>
<evidence type="ECO:0000313" key="3">
    <source>
        <dbReference type="Proteomes" id="UP000177480"/>
    </source>
</evidence>
<dbReference type="Pfam" id="PF10101">
    <property type="entry name" value="DUF2339"/>
    <property type="match status" value="1"/>
</dbReference>
<feature type="transmembrane region" description="Helical" evidence="1">
    <location>
        <begin position="330"/>
        <end position="350"/>
    </location>
</feature>
<feature type="transmembrane region" description="Helical" evidence="1">
    <location>
        <begin position="96"/>
        <end position="114"/>
    </location>
</feature>
<dbReference type="PANTHER" id="PTHR38434:SF1">
    <property type="entry name" value="BLL2549 PROTEIN"/>
    <property type="match status" value="1"/>
</dbReference>
<dbReference type="Proteomes" id="UP000177480">
    <property type="component" value="Unassembled WGS sequence"/>
</dbReference>
<dbReference type="PANTHER" id="PTHR38434">
    <property type="entry name" value="BLL2549 PROTEIN"/>
    <property type="match status" value="1"/>
</dbReference>
<feature type="transmembrane region" description="Helical" evidence="1">
    <location>
        <begin position="470"/>
        <end position="489"/>
    </location>
</feature>
<feature type="transmembrane region" description="Helical" evidence="1">
    <location>
        <begin position="276"/>
        <end position="294"/>
    </location>
</feature>
<protein>
    <recommendedName>
        <fullName evidence="4">DUF2339 domain-containing protein</fullName>
    </recommendedName>
</protein>
<gene>
    <name evidence="2" type="ORF">A2719_00125</name>
</gene>
<keyword evidence="1" id="KW-0472">Membrane</keyword>
<evidence type="ECO:0000256" key="1">
    <source>
        <dbReference type="SAM" id="Phobius"/>
    </source>
</evidence>
<dbReference type="AlphaFoldDB" id="A0A1G2FZ05"/>
<feature type="transmembrane region" description="Helical" evidence="1">
    <location>
        <begin position="177"/>
        <end position="195"/>
    </location>
</feature>
<evidence type="ECO:0008006" key="4">
    <source>
        <dbReference type="Google" id="ProtNLM"/>
    </source>
</evidence>
<feature type="transmembrane region" description="Helical" evidence="1">
    <location>
        <begin position="151"/>
        <end position="171"/>
    </location>
</feature>
<feature type="transmembrane region" description="Helical" evidence="1">
    <location>
        <begin position="120"/>
        <end position="139"/>
    </location>
</feature>
<sequence length="579" mass="63571">MEGISFIVSVVALFIALGLKKRVEHLEELAKSPVHASRQEVASGVSMASEPVSRGDVFQPAPFEIGVPLSETAPMEKPSLFDAFGRWVQEDWLMKLGALLLLIGFGWLVRYAFLNNWIGPAGRITLGISCGVLFLLLGWWRIQKFISQGSVFLALGSGIVLLSVFTARFLYDFFTPLSALVVMFLSVVFVALASVRFRVRSLSLVSLALCGVVPLLTHAPTTDYIGLFSYLLVVVIGATWIVALTGWRILTPASLMVVSFYSAQHFSGFVSKDSDILLIFAYAFTAIFFLTNVLGSIRSSEEDPQTDAITAAGVGLFLLAWVMSSAPAEWQSLILVAWMIVFSGGAFFIFKTTAKRVPFFAYAAVSVALLASATAVELEGARLTIAYLIESACISLVIYAALRDTKLALRSTLLLVGPAILSLESITAREWRYTVLHEHFFVLLLFASVLCGLGMFFGKRIDREHVADHMGSTLLLIFGSIYYYALLWLSLHAGLQNDDTAVMIALAVYTIVGIGCYFYQETDQLSHVRAYGGVLLGLVVVRLLMVDVWNMALAGRIVTFFIIGLLLMSTAFLWRKKSL</sequence>
<feature type="transmembrane region" description="Helical" evidence="1">
    <location>
        <begin position="407"/>
        <end position="428"/>
    </location>
</feature>
<name>A0A1G2FZ05_9BACT</name>
<dbReference type="InterPro" id="IPR019286">
    <property type="entry name" value="DUF2339_TM"/>
</dbReference>
<dbReference type="EMBL" id="MHNK01000021">
    <property type="protein sequence ID" value="OGZ42840.1"/>
    <property type="molecule type" value="Genomic_DNA"/>
</dbReference>
<comment type="caution">
    <text evidence="2">The sequence shown here is derived from an EMBL/GenBank/DDBJ whole genome shotgun (WGS) entry which is preliminary data.</text>
</comment>
<reference evidence="2 3" key="1">
    <citation type="journal article" date="2016" name="Nat. Commun.">
        <title>Thousands of microbial genomes shed light on interconnected biogeochemical processes in an aquifer system.</title>
        <authorList>
            <person name="Anantharaman K."/>
            <person name="Brown C.T."/>
            <person name="Hug L.A."/>
            <person name="Sharon I."/>
            <person name="Castelle C.J."/>
            <person name="Probst A.J."/>
            <person name="Thomas B.C."/>
            <person name="Singh A."/>
            <person name="Wilkins M.J."/>
            <person name="Karaoz U."/>
            <person name="Brodie E.L."/>
            <person name="Williams K.H."/>
            <person name="Hubbard S.S."/>
            <person name="Banfield J.F."/>
        </authorList>
    </citation>
    <scope>NUCLEOTIDE SEQUENCE [LARGE SCALE GENOMIC DNA]</scope>
</reference>
<proteinExistence type="predicted"/>
<feature type="transmembrane region" description="Helical" evidence="1">
    <location>
        <begin position="202"/>
        <end position="219"/>
    </location>
</feature>
<keyword evidence="1" id="KW-1133">Transmembrane helix</keyword>
<feature type="transmembrane region" description="Helical" evidence="1">
    <location>
        <begin position="557"/>
        <end position="574"/>
    </location>
</feature>
<dbReference type="STRING" id="1802114.A2719_00125"/>
<feature type="transmembrane region" description="Helical" evidence="1">
    <location>
        <begin position="357"/>
        <end position="378"/>
    </location>
</feature>
<accession>A0A1G2FZ05</accession>
<feature type="transmembrane region" description="Helical" evidence="1">
    <location>
        <begin position="384"/>
        <end position="402"/>
    </location>
</feature>
<feature type="transmembrane region" description="Helical" evidence="1">
    <location>
        <begin position="6"/>
        <end position="23"/>
    </location>
</feature>
<feature type="transmembrane region" description="Helical" evidence="1">
    <location>
        <begin position="501"/>
        <end position="519"/>
    </location>
</feature>
<keyword evidence="1" id="KW-0812">Transmembrane</keyword>
<feature type="transmembrane region" description="Helical" evidence="1">
    <location>
        <begin position="225"/>
        <end position="243"/>
    </location>
</feature>
<organism evidence="2 3">
    <name type="scientific">Candidatus Ryanbacteria bacterium RIFCSPHIGHO2_01_FULL_45_22</name>
    <dbReference type="NCBI Taxonomy" id="1802114"/>
    <lineage>
        <taxon>Bacteria</taxon>
        <taxon>Candidatus Ryaniibacteriota</taxon>
    </lineage>
</organism>
<feature type="transmembrane region" description="Helical" evidence="1">
    <location>
        <begin position="440"/>
        <end position="458"/>
    </location>
</feature>